<dbReference type="GO" id="GO:0032259">
    <property type="term" value="P:methylation"/>
    <property type="evidence" value="ECO:0007669"/>
    <property type="project" value="UniProtKB-KW"/>
</dbReference>
<dbReference type="EC" id="2.1.1.297" evidence="5"/>
<dbReference type="NCBIfam" id="TIGR03534">
    <property type="entry name" value="RF_mod_PrmC"/>
    <property type="match status" value="1"/>
</dbReference>
<proteinExistence type="inferred from homology"/>
<dbReference type="InterPro" id="IPR029063">
    <property type="entry name" value="SAM-dependent_MTases_sf"/>
</dbReference>
<organism evidence="8 9">
    <name type="scientific">Legionella quinlivanii</name>
    <dbReference type="NCBI Taxonomy" id="45073"/>
    <lineage>
        <taxon>Bacteria</taxon>
        <taxon>Pseudomonadati</taxon>
        <taxon>Pseudomonadota</taxon>
        <taxon>Gammaproteobacteria</taxon>
        <taxon>Legionellales</taxon>
        <taxon>Legionellaceae</taxon>
        <taxon>Legionella</taxon>
    </lineage>
</organism>
<dbReference type="Gene3D" id="3.40.50.150">
    <property type="entry name" value="Vaccinia Virus protein VP39"/>
    <property type="match status" value="1"/>
</dbReference>
<dbReference type="PANTHER" id="PTHR18895:SF74">
    <property type="entry name" value="MTRF1L RELEASE FACTOR GLUTAMINE METHYLTRANSFERASE"/>
    <property type="match status" value="1"/>
</dbReference>
<dbReference type="EMBL" id="LNYS01000008">
    <property type="protein sequence ID" value="KTD50318.1"/>
    <property type="molecule type" value="Genomic_DNA"/>
</dbReference>
<feature type="binding site" evidence="5">
    <location>
        <begin position="187"/>
        <end position="190"/>
    </location>
    <ligand>
        <name>substrate</name>
    </ligand>
</feature>
<dbReference type="STRING" id="45073.Lqui_1643"/>
<dbReference type="CDD" id="cd02440">
    <property type="entry name" value="AdoMet_MTases"/>
    <property type="match status" value="1"/>
</dbReference>
<comment type="caution">
    <text evidence="8">The sequence shown here is derived from an EMBL/GenBank/DDBJ whole genome shotgun (WGS) entry which is preliminary data.</text>
</comment>
<keyword evidence="3 5" id="KW-0949">S-adenosyl-L-methionine</keyword>
<evidence type="ECO:0000313" key="9">
    <source>
        <dbReference type="Proteomes" id="UP000054618"/>
    </source>
</evidence>
<comment type="catalytic activity">
    <reaction evidence="4 5">
        <text>L-glutaminyl-[peptide chain release factor] + S-adenosyl-L-methionine = N(5)-methyl-L-glutaminyl-[peptide chain release factor] + S-adenosyl-L-homocysteine + H(+)</text>
        <dbReference type="Rhea" id="RHEA:42896"/>
        <dbReference type="Rhea" id="RHEA-COMP:10271"/>
        <dbReference type="Rhea" id="RHEA-COMP:10272"/>
        <dbReference type="ChEBI" id="CHEBI:15378"/>
        <dbReference type="ChEBI" id="CHEBI:30011"/>
        <dbReference type="ChEBI" id="CHEBI:57856"/>
        <dbReference type="ChEBI" id="CHEBI:59789"/>
        <dbReference type="ChEBI" id="CHEBI:61891"/>
        <dbReference type="EC" id="2.1.1.297"/>
    </reaction>
</comment>
<sequence>MIDIKTALSNATEMLADIHDTARIDAEILLAYTLSKTRTYLYTHPEQNLNTEQYQRFRDLVKERRLGRPVAYLIKMREFWSLPLKVSESTLIPRPETELIVELCLRLIPDHTDIRIIDLGTGSGAIALALAKERPQWEVYACDISQQAIDIARENAASLNITNIRFFQSDWFSAIPDAIQFHAIVSNPPYIPQADPHLQQGDLRFEPQSALASGEDGLTAIRDIMQQSIARLKRDGLLLIEHGYDQKTVVGSMLKDYGYQNLQCWKDVQGLDRVSGGRLLKVDE</sequence>
<dbReference type="Gene3D" id="1.10.8.10">
    <property type="entry name" value="DNA helicase RuvA subunit, C-terminal domain"/>
    <property type="match status" value="1"/>
</dbReference>
<dbReference type="GO" id="GO:0102559">
    <property type="term" value="F:peptide chain release factor N(5)-glutamine methyltransferase activity"/>
    <property type="evidence" value="ECO:0007669"/>
    <property type="project" value="UniProtKB-EC"/>
</dbReference>
<evidence type="ECO:0000313" key="8">
    <source>
        <dbReference type="EMBL" id="KTD50318.1"/>
    </source>
</evidence>
<name>A0A0W0Y189_9GAMM</name>
<dbReference type="FunFam" id="3.40.50.150:FF:000053">
    <property type="entry name" value="Release factor glutamine methyltransferase"/>
    <property type="match status" value="1"/>
</dbReference>
<evidence type="ECO:0000256" key="2">
    <source>
        <dbReference type="ARBA" id="ARBA00022679"/>
    </source>
</evidence>
<feature type="binding site" evidence="5">
    <location>
        <position position="187"/>
    </location>
    <ligand>
        <name>S-adenosyl-L-methionine</name>
        <dbReference type="ChEBI" id="CHEBI:59789"/>
    </ligand>
</feature>
<evidence type="ECO:0000256" key="3">
    <source>
        <dbReference type="ARBA" id="ARBA00022691"/>
    </source>
</evidence>
<evidence type="ECO:0000256" key="5">
    <source>
        <dbReference type="HAMAP-Rule" id="MF_02126"/>
    </source>
</evidence>
<dbReference type="InterPro" id="IPR040758">
    <property type="entry name" value="PrmC_N"/>
</dbReference>
<evidence type="ECO:0000256" key="4">
    <source>
        <dbReference type="ARBA" id="ARBA00048391"/>
    </source>
</evidence>
<comment type="similarity">
    <text evidence="5">Belongs to the protein N5-glutamine methyltransferase family. PrmC subfamily.</text>
</comment>
<dbReference type="Pfam" id="PF05175">
    <property type="entry name" value="MTS"/>
    <property type="match status" value="1"/>
</dbReference>
<dbReference type="NCBIfam" id="TIGR00536">
    <property type="entry name" value="hemK_fam"/>
    <property type="match status" value="1"/>
</dbReference>
<evidence type="ECO:0000259" key="7">
    <source>
        <dbReference type="Pfam" id="PF17827"/>
    </source>
</evidence>
<dbReference type="OrthoDB" id="9800643at2"/>
<dbReference type="InterPro" id="IPR002052">
    <property type="entry name" value="DNA_methylase_N6_adenine_CS"/>
</dbReference>
<feature type="domain" description="Release factor glutamine methyltransferase N-terminal" evidence="7">
    <location>
        <begin position="7"/>
        <end position="74"/>
    </location>
</feature>
<evidence type="ECO:0000259" key="6">
    <source>
        <dbReference type="Pfam" id="PF05175"/>
    </source>
</evidence>
<gene>
    <name evidence="8" type="primary">hemK</name>
    <name evidence="5" type="synonym">prmC</name>
    <name evidence="8" type="ORF">Lqui_1643</name>
</gene>
<dbReference type="RefSeq" id="WP_058507744.1">
    <property type="nucleotide sequence ID" value="NZ_CAAAIK010000001.1"/>
</dbReference>
<reference evidence="8 9" key="1">
    <citation type="submission" date="2015-11" db="EMBL/GenBank/DDBJ databases">
        <title>Genomic analysis of 38 Legionella species identifies large and diverse effector repertoires.</title>
        <authorList>
            <person name="Burstein D."/>
            <person name="Amaro F."/>
            <person name="Zusman T."/>
            <person name="Lifshitz Z."/>
            <person name="Cohen O."/>
            <person name="Gilbert J.A."/>
            <person name="Pupko T."/>
            <person name="Shuman H.A."/>
            <person name="Segal G."/>
        </authorList>
    </citation>
    <scope>NUCLEOTIDE SEQUENCE [LARGE SCALE GENOMIC DNA]</scope>
    <source>
        <strain evidence="8 9">CDC#1442-AUS-E</strain>
    </source>
</reference>
<feature type="binding site" evidence="5">
    <location>
        <position position="171"/>
    </location>
    <ligand>
        <name>S-adenosyl-L-methionine</name>
        <dbReference type="ChEBI" id="CHEBI:59789"/>
    </ligand>
</feature>
<dbReference type="InterPro" id="IPR007848">
    <property type="entry name" value="Small_mtfrase_dom"/>
</dbReference>
<comment type="function">
    <text evidence="5">Methylates the class 1 translation termination release factors RF1/PrfA and RF2/PrfB on the glutamine residue of the universally conserved GGQ motif.</text>
</comment>
<feature type="binding site" evidence="5">
    <location>
        <begin position="120"/>
        <end position="124"/>
    </location>
    <ligand>
        <name>S-adenosyl-L-methionine</name>
        <dbReference type="ChEBI" id="CHEBI:59789"/>
    </ligand>
</feature>
<dbReference type="SUPFAM" id="SSF53335">
    <property type="entry name" value="S-adenosyl-L-methionine-dependent methyltransferases"/>
    <property type="match status" value="1"/>
</dbReference>
<dbReference type="AlphaFoldDB" id="A0A0W0Y189"/>
<dbReference type="HAMAP" id="MF_02126">
    <property type="entry name" value="RF_methyltr_PrmC"/>
    <property type="match status" value="1"/>
</dbReference>
<dbReference type="InterPro" id="IPR004556">
    <property type="entry name" value="HemK-like"/>
</dbReference>
<dbReference type="GO" id="GO:0003676">
    <property type="term" value="F:nucleic acid binding"/>
    <property type="evidence" value="ECO:0007669"/>
    <property type="project" value="InterPro"/>
</dbReference>
<dbReference type="PANTHER" id="PTHR18895">
    <property type="entry name" value="HEMK METHYLTRANSFERASE"/>
    <property type="match status" value="1"/>
</dbReference>
<dbReference type="Pfam" id="PF17827">
    <property type="entry name" value="PrmC_N"/>
    <property type="match status" value="1"/>
</dbReference>
<dbReference type="PROSITE" id="PS00092">
    <property type="entry name" value="N6_MTASE"/>
    <property type="match status" value="1"/>
</dbReference>
<dbReference type="InterPro" id="IPR050320">
    <property type="entry name" value="N5-glutamine_MTase"/>
</dbReference>
<dbReference type="InterPro" id="IPR019874">
    <property type="entry name" value="RF_methyltr_PrmC"/>
</dbReference>
<keyword evidence="9" id="KW-1185">Reference proteome</keyword>
<dbReference type="PATRIC" id="fig|45073.5.peg.1735"/>
<feature type="binding site" evidence="5">
    <location>
        <position position="143"/>
    </location>
    <ligand>
        <name>S-adenosyl-L-methionine</name>
        <dbReference type="ChEBI" id="CHEBI:59789"/>
    </ligand>
</feature>
<feature type="domain" description="Methyltransferase small" evidence="6">
    <location>
        <begin position="103"/>
        <end position="193"/>
    </location>
</feature>
<evidence type="ECO:0000256" key="1">
    <source>
        <dbReference type="ARBA" id="ARBA00022603"/>
    </source>
</evidence>
<dbReference type="Proteomes" id="UP000054618">
    <property type="component" value="Unassembled WGS sequence"/>
</dbReference>
<keyword evidence="1 5" id="KW-0489">Methyltransferase</keyword>
<keyword evidence="2 5" id="KW-0808">Transferase</keyword>
<protein>
    <recommendedName>
        <fullName evidence="5">Release factor glutamine methyltransferase</fullName>
        <shortName evidence="5">RF MTase</shortName>
        <ecNumber evidence="5">2.1.1.297</ecNumber>
    </recommendedName>
    <alternativeName>
        <fullName evidence="5">N5-glutamine methyltransferase PrmC</fullName>
    </alternativeName>
    <alternativeName>
        <fullName evidence="5">Protein-(glutamine-N5) MTase PrmC</fullName>
    </alternativeName>
    <alternativeName>
        <fullName evidence="5">Protein-glutamine N-methyltransferase PrmC</fullName>
    </alternativeName>
</protein>
<accession>A0A0W0Y189</accession>